<name>X1V9I7_9ZZZZ</name>
<comment type="caution">
    <text evidence="1">The sequence shown here is derived from an EMBL/GenBank/DDBJ whole genome shotgun (WGS) entry which is preliminary data.</text>
</comment>
<sequence>MSEKMSCPNCGYKFDGHTCITDKNAEFGDDDISICFNCGEVHQLRNGILELIDIKDLPIKMRKKILRINVVRQMVKK</sequence>
<gene>
    <name evidence="1" type="ORF">S12H4_43665</name>
</gene>
<reference evidence="1" key="1">
    <citation type="journal article" date="2014" name="Front. Microbiol.">
        <title>High frequency of phylogenetically diverse reductive dehalogenase-homologous genes in deep subseafloor sedimentary metagenomes.</title>
        <authorList>
            <person name="Kawai M."/>
            <person name="Futagami T."/>
            <person name="Toyoda A."/>
            <person name="Takaki Y."/>
            <person name="Nishi S."/>
            <person name="Hori S."/>
            <person name="Arai W."/>
            <person name="Tsubouchi T."/>
            <person name="Morono Y."/>
            <person name="Uchiyama I."/>
            <person name="Ito T."/>
            <person name="Fujiyama A."/>
            <person name="Inagaki F."/>
            <person name="Takami H."/>
        </authorList>
    </citation>
    <scope>NUCLEOTIDE SEQUENCE</scope>
    <source>
        <strain evidence="1">Expedition CK06-06</strain>
    </source>
</reference>
<protein>
    <submittedName>
        <fullName evidence="1">Uncharacterized protein</fullName>
    </submittedName>
</protein>
<dbReference type="AlphaFoldDB" id="X1V9I7"/>
<organism evidence="1">
    <name type="scientific">marine sediment metagenome</name>
    <dbReference type="NCBI Taxonomy" id="412755"/>
    <lineage>
        <taxon>unclassified sequences</taxon>
        <taxon>metagenomes</taxon>
        <taxon>ecological metagenomes</taxon>
    </lineage>
</organism>
<evidence type="ECO:0000313" key="1">
    <source>
        <dbReference type="EMBL" id="GAJ09676.1"/>
    </source>
</evidence>
<dbReference type="EMBL" id="BARW01026822">
    <property type="protein sequence ID" value="GAJ09676.1"/>
    <property type="molecule type" value="Genomic_DNA"/>
</dbReference>
<accession>X1V9I7</accession>
<proteinExistence type="predicted"/>